<evidence type="ECO:0000259" key="8">
    <source>
        <dbReference type="Pfam" id="PF01545"/>
    </source>
</evidence>
<comment type="subcellular location">
    <subcellularLocation>
        <location evidence="1">Membrane</location>
        <topology evidence="1">Multi-pass membrane protein</topology>
    </subcellularLocation>
</comment>
<feature type="transmembrane region" description="Helical" evidence="7">
    <location>
        <begin position="100"/>
        <end position="123"/>
    </location>
</feature>
<sequence>MRGTREETAGPPGRPGAASGHTERRRSGGTTTVVVAFAANVAVAIAKSFVAALTGSASLVAEAAHSWADAGNEVFLLVAERKGSRRRDARHPLGYGRESYVWSMFAAIGVFTAGSVVSIMHGISQLGAAETDVDYTAGYIVLGIAALLEGTSFVQALAQARGQGRARGLHPLRLIARTSNPTLRAVFIEDGSALLGLLIAAGAMLAHELTGQAVFDAVGSIVIGVLLAVVALFLISRNRDFLVGQSPSIRERQRLLDMLRRQDEVERVTYLHVEYVGPERVFLVAAIDIRGNEVESSVALSLRGLERRLELSPLIEEAVLTLATPGEESLVRVRPLDVTDR</sequence>
<evidence type="ECO:0000256" key="2">
    <source>
        <dbReference type="ARBA" id="ARBA00022448"/>
    </source>
</evidence>
<evidence type="ECO:0000256" key="3">
    <source>
        <dbReference type="ARBA" id="ARBA00022692"/>
    </source>
</evidence>
<dbReference type="PANTHER" id="PTHR13414:SF9">
    <property type="entry name" value="PROTON-COUPLED ZINC ANTIPORTER SLC30A9, MITOCHONDRIAL"/>
    <property type="match status" value="1"/>
</dbReference>
<evidence type="ECO:0000256" key="6">
    <source>
        <dbReference type="SAM" id="MobiDB-lite"/>
    </source>
</evidence>
<dbReference type="GO" id="GO:0008324">
    <property type="term" value="F:monoatomic cation transmembrane transporter activity"/>
    <property type="evidence" value="ECO:0007669"/>
    <property type="project" value="InterPro"/>
</dbReference>
<dbReference type="GO" id="GO:0006829">
    <property type="term" value="P:zinc ion transport"/>
    <property type="evidence" value="ECO:0007669"/>
    <property type="project" value="InterPro"/>
</dbReference>
<dbReference type="PANTHER" id="PTHR13414">
    <property type="entry name" value="HUEL-CATION TRANSPORTER"/>
    <property type="match status" value="1"/>
</dbReference>
<evidence type="ECO:0000256" key="4">
    <source>
        <dbReference type="ARBA" id="ARBA00022989"/>
    </source>
</evidence>
<feature type="compositionally biased region" description="Low complexity" evidence="6">
    <location>
        <begin position="9"/>
        <end position="18"/>
    </location>
</feature>
<dbReference type="InterPro" id="IPR027469">
    <property type="entry name" value="Cation_efflux_TMD_sf"/>
</dbReference>
<keyword evidence="5 7" id="KW-0472">Membrane</keyword>
<dbReference type="InterPro" id="IPR040177">
    <property type="entry name" value="SLC30A9"/>
</dbReference>
<dbReference type="OrthoDB" id="9806522at2"/>
<keyword evidence="2" id="KW-0813">Transport</keyword>
<proteinExistence type="predicted"/>
<dbReference type="Gene3D" id="1.20.1510.10">
    <property type="entry name" value="Cation efflux protein transmembrane domain"/>
    <property type="match status" value="1"/>
</dbReference>
<organism evidence="9 10">
    <name type="scientific">Mycetocola reblochoni REB411</name>
    <dbReference type="NCBI Taxonomy" id="1255698"/>
    <lineage>
        <taxon>Bacteria</taxon>
        <taxon>Bacillati</taxon>
        <taxon>Actinomycetota</taxon>
        <taxon>Actinomycetes</taxon>
        <taxon>Micrococcales</taxon>
        <taxon>Microbacteriaceae</taxon>
        <taxon>Mycetocola</taxon>
    </lineage>
</organism>
<name>A0A1R4IKT7_9MICO</name>
<feature type="transmembrane region" description="Helical" evidence="7">
    <location>
        <begin position="186"/>
        <end position="207"/>
    </location>
</feature>
<feature type="transmembrane region" description="Helical" evidence="7">
    <location>
        <begin position="213"/>
        <end position="235"/>
    </location>
</feature>
<dbReference type="NCBIfam" id="TIGR01297">
    <property type="entry name" value="CDF"/>
    <property type="match status" value="1"/>
</dbReference>
<accession>A0A1R4IKT7</accession>
<dbReference type="RefSeq" id="WP_087136093.1">
    <property type="nucleotide sequence ID" value="NZ_FUKR01000014.1"/>
</dbReference>
<keyword evidence="4 7" id="KW-1133">Transmembrane helix</keyword>
<dbReference type="Proteomes" id="UP000196778">
    <property type="component" value="Unassembled WGS sequence"/>
</dbReference>
<evidence type="ECO:0000256" key="1">
    <source>
        <dbReference type="ARBA" id="ARBA00004141"/>
    </source>
</evidence>
<evidence type="ECO:0000313" key="10">
    <source>
        <dbReference type="Proteomes" id="UP000196778"/>
    </source>
</evidence>
<dbReference type="InterPro" id="IPR058533">
    <property type="entry name" value="Cation_efflux_TM"/>
</dbReference>
<feature type="region of interest" description="Disordered" evidence="6">
    <location>
        <begin position="1"/>
        <end position="27"/>
    </location>
</feature>
<dbReference type="EMBL" id="FUKR01000014">
    <property type="protein sequence ID" value="SJN20490.1"/>
    <property type="molecule type" value="Genomic_DNA"/>
</dbReference>
<gene>
    <name evidence="9" type="ORF">FM119_02355</name>
</gene>
<dbReference type="AlphaFoldDB" id="A0A1R4IKT7"/>
<protein>
    <submittedName>
        <fullName evidence="9">Putative membrane transport protein</fullName>
    </submittedName>
</protein>
<evidence type="ECO:0000256" key="7">
    <source>
        <dbReference type="SAM" id="Phobius"/>
    </source>
</evidence>
<dbReference type="InterPro" id="IPR002524">
    <property type="entry name" value="Cation_efflux"/>
</dbReference>
<feature type="transmembrane region" description="Helical" evidence="7">
    <location>
        <begin position="135"/>
        <end position="158"/>
    </location>
</feature>
<keyword evidence="3 7" id="KW-0812">Transmembrane</keyword>
<keyword evidence="10" id="KW-1185">Reference proteome</keyword>
<dbReference type="GO" id="GO:0016020">
    <property type="term" value="C:membrane"/>
    <property type="evidence" value="ECO:0007669"/>
    <property type="project" value="UniProtKB-SubCell"/>
</dbReference>
<evidence type="ECO:0000256" key="5">
    <source>
        <dbReference type="ARBA" id="ARBA00023136"/>
    </source>
</evidence>
<feature type="domain" description="Cation efflux protein transmembrane" evidence="8">
    <location>
        <begin position="33"/>
        <end position="240"/>
    </location>
</feature>
<reference evidence="10" key="1">
    <citation type="submission" date="2017-02" db="EMBL/GenBank/DDBJ databases">
        <authorList>
            <person name="Dridi B."/>
        </authorList>
    </citation>
    <scope>NUCLEOTIDE SEQUENCE [LARGE SCALE GENOMIC DNA]</scope>
    <source>
        <strain evidence="10">EB411</strain>
    </source>
</reference>
<evidence type="ECO:0000313" key="9">
    <source>
        <dbReference type="EMBL" id="SJN20490.1"/>
    </source>
</evidence>
<dbReference type="Pfam" id="PF01545">
    <property type="entry name" value="Cation_efflux"/>
    <property type="match status" value="1"/>
</dbReference>
<dbReference type="SUPFAM" id="SSF161111">
    <property type="entry name" value="Cation efflux protein transmembrane domain-like"/>
    <property type="match status" value="1"/>
</dbReference>